<dbReference type="AlphaFoldDB" id="A0A8T5CI47"/>
<gene>
    <name evidence="1" type="ORF">JK351_18690</name>
    <name evidence="4" type="ORF">JK352_18585</name>
    <name evidence="3" type="ORF">JK353_18595</name>
    <name evidence="2" type="ORF">JK354_18660</name>
</gene>
<dbReference type="EMBL" id="JAERQX010000031">
    <property type="protein sequence ID" value="MBS8133894.1"/>
    <property type="molecule type" value="Genomic_DNA"/>
</dbReference>
<comment type="caution">
    <text evidence="2">The sequence shown here is derived from an EMBL/GenBank/DDBJ whole genome shotgun (WGS) entry which is preliminary data.</text>
</comment>
<organism evidence="2 5">
    <name type="scientific">Haloferax volcanii</name>
    <name type="common">Halobacterium volcanii</name>
    <dbReference type="NCBI Taxonomy" id="2246"/>
    <lineage>
        <taxon>Archaea</taxon>
        <taxon>Methanobacteriati</taxon>
        <taxon>Methanobacteriota</taxon>
        <taxon>Stenosarchaea group</taxon>
        <taxon>Halobacteria</taxon>
        <taxon>Halobacteriales</taxon>
        <taxon>Haloferacaceae</taxon>
        <taxon>Haloferax</taxon>
    </lineage>
</organism>
<evidence type="ECO:0000313" key="1">
    <source>
        <dbReference type="EMBL" id="MBS8121165.1"/>
    </source>
</evidence>
<dbReference type="EMBL" id="JAERQV010000031">
    <property type="protein sequence ID" value="MBS8126175.1"/>
    <property type="molecule type" value="Genomic_DNA"/>
</dbReference>
<dbReference type="Proteomes" id="UP000679371">
    <property type="component" value="Unassembled WGS sequence"/>
</dbReference>
<accession>A0A8T5CI47</accession>
<evidence type="ECO:0000313" key="4">
    <source>
        <dbReference type="EMBL" id="MBS8133894.1"/>
    </source>
</evidence>
<evidence type="ECO:0000313" key="5">
    <source>
        <dbReference type="Proteomes" id="UP000676028"/>
    </source>
</evidence>
<sequence length="661" mass="73798">MTDDGLVMERGRAQVMYSYGEGNVVDMGDLGVTAEVRPWRNSYEIEDIDKERIVTEVQNRARRHLNRTTGKVWEDLTVENVDIYQPFRGIETRLFPTVFYCEDCKKVHSSDRAKPQMLPDDGKCTACDGQLTQLAFVNVCRCGELKDPSPARGCQKDGHGYSNYRLQKTSSGPATWRFRCQVNGCGESMGGMAKSCPVCNEMSGPLPTASSQIYYAQRFVRANIPFVDVDPGEIPPDKQWARVLAAVYLGYQDLEDMTIEELATEEGKMSQFDEMVKSGEDPETVKRILEGMGISLEGRELALQETQHITPIDAEPHGEPDEAVRQLAWSNTAHALFTFMRSTEGYDGDQDKIQDVDYPIPTQLDDLLSQPEFRQDHPQSSRYRDQLNASHIRRGWVVDQFPLLNVLYGFSRGDPEPKKTDLNRFTHPRGKSAIPVFADRSPSEAIVLEVDRKAIVNWLVANGILREDADDDSRRAIPDVDDEQALQEWFLTNVATTEIENPFDDIEDEITDAVYTLLHSMSHCLLARAGEQCGLATDTLGERIFPNVPAIVIYAATTESFSLGSMSTLFKTRLHPWLSQARELASDCLLDPACAEDPEGAACDACIHISETSCEYFNHALDRRLLEGGDGLVGFWTREISNGMGTVGGAEQDVASTASDE</sequence>
<proteinExistence type="predicted"/>
<dbReference type="OMA" id="FIIYKRP"/>
<dbReference type="Proteomes" id="UP000676028">
    <property type="component" value="Unassembled WGS sequence"/>
</dbReference>
<dbReference type="EMBL" id="JAERQU010000032">
    <property type="protein sequence ID" value="MBS8121165.1"/>
    <property type="molecule type" value="Genomic_DNA"/>
</dbReference>
<name>A0A8T5CI47_HALVO</name>
<dbReference type="Proteomes" id="UP000678484">
    <property type="component" value="Unassembled WGS sequence"/>
</dbReference>
<evidence type="ECO:0000313" key="2">
    <source>
        <dbReference type="EMBL" id="MBS8126175.1"/>
    </source>
</evidence>
<dbReference type="RefSeq" id="WP_013035710.1">
    <property type="nucleotide sequence ID" value="NZ_JAERQU010000032.1"/>
</dbReference>
<reference evidence="2" key="1">
    <citation type="journal article" date="2021" name="Nat. Microbiol.">
        <title>Cell division in the archaeon Haloferax volcanii relies on two FtsZ proteins with distinct functions in division ring assembly and constriction.</title>
        <authorList>
            <person name="Liao Y."/>
            <person name="Ithurbide S."/>
            <person name="Evenhuis C."/>
            <person name="Loewe J."/>
            <person name="Duggin I.G."/>
        </authorList>
    </citation>
    <scope>NUCLEOTIDE SEQUENCE</scope>
    <source>
        <strain evidence="1">H98</strain>
        <strain evidence="4">ID112 - delta_ftsZ1_delta_ftsZ2</strain>
        <strain evidence="2">ID76 - delta_ftsZ1</strain>
        <strain evidence="3">ID77 - delta_ftsZ2</strain>
    </source>
</reference>
<dbReference type="GeneID" id="8926968"/>
<dbReference type="EMBL" id="JAERQW010000031">
    <property type="protein sequence ID" value="MBS8130030.1"/>
    <property type="molecule type" value="Genomic_DNA"/>
</dbReference>
<dbReference type="Proteomes" id="UP000679789">
    <property type="component" value="Unassembled WGS sequence"/>
</dbReference>
<evidence type="ECO:0000313" key="3">
    <source>
        <dbReference type="EMBL" id="MBS8130030.1"/>
    </source>
</evidence>
<protein>
    <submittedName>
        <fullName evidence="2">DUF1998 domain-containing protein</fullName>
    </submittedName>
</protein>